<feature type="transmembrane region" description="Helical" evidence="7">
    <location>
        <begin position="69"/>
        <end position="88"/>
    </location>
</feature>
<dbReference type="GO" id="GO:0009103">
    <property type="term" value="P:lipopolysaccharide biosynthetic process"/>
    <property type="evidence" value="ECO:0007669"/>
    <property type="project" value="TreeGrafter"/>
</dbReference>
<keyword evidence="4 7" id="KW-0812">Transmembrane</keyword>
<proteinExistence type="predicted"/>
<dbReference type="GO" id="GO:0005886">
    <property type="term" value="C:plasma membrane"/>
    <property type="evidence" value="ECO:0007669"/>
    <property type="project" value="UniProtKB-SubCell"/>
</dbReference>
<feature type="transmembrane region" description="Helical" evidence="7">
    <location>
        <begin position="42"/>
        <end position="63"/>
    </location>
</feature>
<feature type="transmembrane region" description="Helical" evidence="7">
    <location>
        <begin position="156"/>
        <end position="173"/>
    </location>
</feature>
<dbReference type="GO" id="GO:0071555">
    <property type="term" value="P:cell wall organization"/>
    <property type="evidence" value="ECO:0007669"/>
    <property type="project" value="TreeGrafter"/>
</dbReference>
<comment type="subcellular location">
    <subcellularLocation>
        <location evidence="1">Cell membrane</location>
        <topology evidence="1">Multi-pass membrane protein</topology>
    </subcellularLocation>
</comment>
<dbReference type="PANTHER" id="PTHR22926:SF3">
    <property type="entry name" value="UNDECAPRENYL-PHOSPHATE ALPHA-N-ACETYLGLUCOSAMINYL 1-PHOSPHATE TRANSFERASE"/>
    <property type="match status" value="1"/>
</dbReference>
<feature type="transmembrane region" description="Helical" evidence="7">
    <location>
        <begin position="6"/>
        <end position="22"/>
    </location>
</feature>
<organism evidence="8">
    <name type="scientific">marine sediment metagenome</name>
    <dbReference type="NCBI Taxonomy" id="412755"/>
    <lineage>
        <taxon>unclassified sequences</taxon>
        <taxon>metagenomes</taxon>
        <taxon>ecological metagenomes</taxon>
    </lineage>
</organism>
<protein>
    <recommendedName>
        <fullName evidence="9">Glycosyl transferase family 4</fullName>
    </recommendedName>
</protein>
<evidence type="ECO:0000313" key="8">
    <source>
        <dbReference type="EMBL" id="KKO10656.1"/>
    </source>
</evidence>
<feature type="transmembrane region" description="Helical" evidence="7">
    <location>
        <begin position="308"/>
        <end position="327"/>
    </location>
</feature>
<feature type="transmembrane region" description="Helical" evidence="7">
    <location>
        <begin position="100"/>
        <end position="118"/>
    </location>
</feature>
<evidence type="ECO:0000256" key="7">
    <source>
        <dbReference type="SAM" id="Phobius"/>
    </source>
</evidence>
<reference evidence="8" key="1">
    <citation type="journal article" date="2015" name="Nature">
        <title>Complex archaea that bridge the gap between prokaryotes and eukaryotes.</title>
        <authorList>
            <person name="Spang A."/>
            <person name="Saw J.H."/>
            <person name="Jorgensen S.L."/>
            <person name="Zaremba-Niedzwiedzka K."/>
            <person name="Martijn J."/>
            <person name="Lind A.E."/>
            <person name="van Eijk R."/>
            <person name="Schleper C."/>
            <person name="Guy L."/>
            <person name="Ettema T.J."/>
        </authorList>
    </citation>
    <scope>NUCLEOTIDE SEQUENCE</scope>
</reference>
<dbReference type="Pfam" id="PF00953">
    <property type="entry name" value="Glycos_transf_4"/>
    <property type="match status" value="1"/>
</dbReference>
<evidence type="ECO:0000256" key="5">
    <source>
        <dbReference type="ARBA" id="ARBA00022989"/>
    </source>
</evidence>
<keyword evidence="2" id="KW-1003">Cell membrane</keyword>
<accession>A0A0F9W054</accession>
<comment type="caution">
    <text evidence="8">The sequence shown here is derived from an EMBL/GenBank/DDBJ whole genome shotgun (WGS) entry which is preliminary data.</text>
</comment>
<dbReference type="CDD" id="cd06854">
    <property type="entry name" value="GT_WbpL_WbcO_like"/>
    <property type="match status" value="1"/>
</dbReference>
<dbReference type="InterPro" id="IPR000715">
    <property type="entry name" value="Glycosyl_transferase_4"/>
</dbReference>
<keyword evidence="5 7" id="KW-1133">Transmembrane helix</keyword>
<keyword evidence="6 7" id="KW-0472">Membrane</keyword>
<dbReference type="PANTHER" id="PTHR22926">
    <property type="entry name" value="PHOSPHO-N-ACETYLMURAMOYL-PENTAPEPTIDE-TRANSFERASE"/>
    <property type="match status" value="1"/>
</dbReference>
<dbReference type="GO" id="GO:0044038">
    <property type="term" value="P:cell wall macromolecule biosynthetic process"/>
    <property type="evidence" value="ECO:0007669"/>
    <property type="project" value="TreeGrafter"/>
</dbReference>
<dbReference type="GO" id="GO:0016780">
    <property type="term" value="F:phosphotransferase activity, for other substituted phosphate groups"/>
    <property type="evidence" value="ECO:0007669"/>
    <property type="project" value="InterPro"/>
</dbReference>
<evidence type="ECO:0000256" key="2">
    <source>
        <dbReference type="ARBA" id="ARBA00022475"/>
    </source>
</evidence>
<gene>
    <name evidence="8" type="ORF">LCGC14_0021390</name>
</gene>
<feature type="transmembrane region" description="Helical" evidence="7">
    <location>
        <begin position="209"/>
        <end position="227"/>
    </location>
</feature>
<feature type="transmembrane region" description="Helical" evidence="7">
    <location>
        <begin position="130"/>
        <end position="149"/>
    </location>
</feature>
<feature type="transmembrane region" description="Helical" evidence="7">
    <location>
        <begin position="283"/>
        <end position="302"/>
    </location>
</feature>
<evidence type="ECO:0000256" key="4">
    <source>
        <dbReference type="ARBA" id="ARBA00022692"/>
    </source>
</evidence>
<feature type="transmembrane region" description="Helical" evidence="7">
    <location>
        <begin position="233"/>
        <end position="252"/>
    </location>
</feature>
<dbReference type="AlphaFoldDB" id="A0A0F9W054"/>
<evidence type="ECO:0000256" key="3">
    <source>
        <dbReference type="ARBA" id="ARBA00022679"/>
    </source>
</evidence>
<evidence type="ECO:0000256" key="6">
    <source>
        <dbReference type="ARBA" id="ARBA00023136"/>
    </source>
</evidence>
<dbReference type="EMBL" id="LAZR01000004">
    <property type="protein sequence ID" value="KKO10656.1"/>
    <property type="molecule type" value="Genomic_DNA"/>
</dbReference>
<sequence>MLVWLALPGVLLMSWLVSAILVRRGSDWLLDIPVARSAHQRATPRGGGIAIVVSVYSFLFILVSQGYLGLFQFSVLMCALPVAATGFADDIRSLSVKVRLPVQLLAAFVALALLGPVPEPFFSGFIELPYVLMSALLMLALVWLLNLYNFMDGIDTLAAGQCLFVSGAAAFLLPDSQSALAWVCIGLFLSTLGFFLWNLPPARLFMGDVGSTFLGFFLGLLGLLSHYDGSLSVWVWVLLMGVFIADTTYTLLRRWLSGHSVTLGHSTHAYQHLARRLASHSRVAIVLTGVNLVWLFPLAWLATVYPEYGVVLAFSGIVPLMLAAAALGAGTDTGVTGVAETKDQA</sequence>
<keyword evidence="3" id="KW-0808">Transferase</keyword>
<feature type="transmembrane region" description="Helical" evidence="7">
    <location>
        <begin position="179"/>
        <end position="197"/>
    </location>
</feature>
<name>A0A0F9W054_9ZZZZ</name>
<evidence type="ECO:0000256" key="1">
    <source>
        <dbReference type="ARBA" id="ARBA00004651"/>
    </source>
</evidence>
<evidence type="ECO:0008006" key="9">
    <source>
        <dbReference type="Google" id="ProtNLM"/>
    </source>
</evidence>